<proteinExistence type="predicted"/>
<feature type="region of interest" description="Disordered" evidence="1">
    <location>
        <begin position="1"/>
        <end position="93"/>
    </location>
</feature>
<protein>
    <submittedName>
        <fullName evidence="2">Uncharacterized protein</fullName>
    </submittedName>
</protein>
<accession>A0A1L1PP06</accession>
<feature type="compositionally biased region" description="Polar residues" evidence="1">
    <location>
        <begin position="1"/>
        <end position="10"/>
    </location>
</feature>
<gene>
    <name evidence="2" type="ORF">BN948_02192</name>
</gene>
<name>A0A1L1PP06_HYDIT</name>
<reference evidence="3" key="1">
    <citation type="submission" date="2014-11" db="EMBL/GenBank/DDBJ databases">
        <title>Draft genome sequence of Hydrogenophaga intermedia S1.</title>
        <authorList>
            <person name="Gan H.M."/>
            <person name="Chew T.H."/>
            <person name="Stolz A."/>
        </authorList>
    </citation>
    <scope>NUCLEOTIDE SEQUENCE [LARGE SCALE GENOMIC DNA]</scope>
    <source>
        <strain evidence="3">S1</strain>
    </source>
</reference>
<evidence type="ECO:0000256" key="1">
    <source>
        <dbReference type="SAM" id="MobiDB-lite"/>
    </source>
</evidence>
<organism evidence="2 3">
    <name type="scientific">Hydrogenophaga intermedia</name>
    <dbReference type="NCBI Taxonomy" id="65786"/>
    <lineage>
        <taxon>Bacteria</taxon>
        <taxon>Pseudomonadati</taxon>
        <taxon>Pseudomonadota</taxon>
        <taxon>Betaproteobacteria</taxon>
        <taxon>Burkholderiales</taxon>
        <taxon>Comamonadaceae</taxon>
        <taxon>Hydrogenophaga</taxon>
    </lineage>
</organism>
<evidence type="ECO:0000313" key="3">
    <source>
        <dbReference type="Proteomes" id="UP000028878"/>
    </source>
</evidence>
<dbReference type="Proteomes" id="UP000028878">
    <property type="component" value="Unassembled WGS sequence"/>
</dbReference>
<dbReference type="EMBL" id="CCAE010000014">
    <property type="protein sequence ID" value="CDN87766.1"/>
    <property type="molecule type" value="Genomic_DNA"/>
</dbReference>
<feature type="compositionally biased region" description="Low complexity" evidence="1">
    <location>
        <begin position="69"/>
        <end position="79"/>
    </location>
</feature>
<keyword evidence="3" id="KW-1185">Reference proteome</keyword>
<evidence type="ECO:0000313" key="2">
    <source>
        <dbReference type="EMBL" id="CDN87766.1"/>
    </source>
</evidence>
<dbReference type="AlphaFoldDB" id="A0A1L1PP06"/>
<feature type="compositionally biased region" description="Pro residues" evidence="1">
    <location>
        <begin position="34"/>
        <end position="45"/>
    </location>
</feature>
<sequence length="524" mass="57681">MRSNLFSTSPGKPVIGSDKKPAASHGTPAQSTPPARPTTPLPPTPRCKGATASSRFADNPLPFSLSNHSPARPASSAQPPDTPKPVDASPARVSPLQGLLNGIRSTGDLDPLIQWLDRSWLLPSDIDALHQLSDPDLRAMLQVCVDTRFSGFDRRVLLLHAFHVLALLPGAAGLRPDYEEAIRRLFGVDAEGMVTANRTLAHLIELRFTEAAMRCLEPQVCAPYLNAYRALFHGDPAAMKQQGTGAGLRFTRLKARWSSAEIEALEMVCDSWAKAGPEGVGFALTLLHAVTVELPAQEQQLPLLQQCLSLRERLQPNADTSLSAASARKRSALFWLSVKPTPDATGRITDFAPRLIGRPQDIQRARDRLLDWIHSELLNPLGASWEALQAVISTVDTALQLDIRQDYRLWLDLACGELRRGNGSPLKRLLPKLDKEWLDEKALLEVLDAWCSQPSLQPVDRLVMFKLIIALLPAYPESDSAHVACLQAMRRLIDTDMHADAQRFYLQTHFPQGMAAQSPLARLM</sequence>